<keyword evidence="2" id="KW-0433">Leucine-rich repeat</keyword>
<gene>
    <name evidence="5" type="ORF">COHA_007326</name>
</gene>
<organism evidence="5 6">
    <name type="scientific">Chlorella ohadii</name>
    <dbReference type="NCBI Taxonomy" id="2649997"/>
    <lineage>
        <taxon>Eukaryota</taxon>
        <taxon>Viridiplantae</taxon>
        <taxon>Chlorophyta</taxon>
        <taxon>core chlorophytes</taxon>
        <taxon>Trebouxiophyceae</taxon>
        <taxon>Chlorellales</taxon>
        <taxon>Chlorellaceae</taxon>
        <taxon>Chlorella clade</taxon>
        <taxon>Chlorella</taxon>
    </lineage>
</organism>
<dbReference type="SMART" id="SM00256">
    <property type="entry name" value="FBOX"/>
    <property type="match status" value="1"/>
</dbReference>
<dbReference type="CDD" id="cd09917">
    <property type="entry name" value="F-box_SF"/>
    <property type="match status" value="1"/>
</dbReference>
<dbReference type="EMBL" id="JADXDR010000113">
    <property type="protein sequence ID" value="KAI7838920.1"/>
    <property type="molecule type" value="Genomic_DNA"/>
</dbReference>
<keyword evidence="3" id="KW-0677">Repeat</keyword>
<dbReference type="PANTHER" id="PTHR48051:SF54">
    <property type="entry name" value="LEUCINE-RICH REPEAT-CONTAINING PROTEIN"/>
    <property type="match status" value="1"/>
</dbReference>
<dbReference type="PANTHER" id="PTHR48051">
    <property type="match status" value="1"/>
</dbReference>
<sequence length="539" mass="58124">MGQAKSDYSVLPPECWVCIASYLPSQREKLQLGLVCKQLYQATRVHGSRLWSTILIPFSTAGTLHSFAAFCRSCACSPQMLMLQHGEWQGEQEQPQWQEVVGAAQLVLPTLKRLMIKFDGDADAGEWLRGAAGLEELSLYCSSLTLTGVLGSLTRLRDLSLESTDRPLELAPGAAFPPALTKLFAVESRLTQVPVAADAGARCALLYSLPCFGFGFLVDTWGARLARQFTVESRLTQVPGAAFAPLLPTTLLWVVLSKLLAPESRLTQVPEALASLAQLESAYLSRNPLAPATLSCLAPLSNLRLLSLIGCWFERPPEQLSALTSLRGLYLDYNHFGMESEAALQDAFSGALTRLTQLQALGLSHNMLDSWPTAIDQLAPSLQVLYLESNPGMARLPPSAAAVLSRLRVLSIDCSVLFCNAAKFAASAARLEHLFVSGSGLMWHALAGVVPAEEVMQALAAMPSLKKLTFVVQTQREEVPSVEVAQLMLGLPRRCPHIEVEALDSEAFFGVTLTELDLMAADEAEAAAAAQAAAAMDAD</sequence>
<dbReference type="SUPFAM" id="SSF52047">
    <property type="entry name" value="RNI-like"/>
    <property type="match status" value="1"/>
</dbReference>
<feature type="domain" description="F-box" evidence="4">
    <location>
        <begin position="11"/>
        <end position="54"/>
    </location>
</feature>
<evidence type="ECO:0000313" key="5">
    <source>
        <dbReference type="EMBL" id="KAI7838920.1"/>
    </source>
</evidence>
<dbReference type="AlphaFoldDB" id="A0AAD5DNE6"/>
<comment type="subcellular location">
    <subcellularLocation>
        <location evidence="1">Cytoplasm</location>
        <location evidence="1">Cytoskeleton</location>
        <location evidence="1">Cilium axoneme</location>
    </subcellularLocation>
</comment>
<evidence type="ECO:0000256" key="1">
    <source>
        <dbReference type="ARBA" id="ARBA00004430"/>
    </source>
</evidence>
<dbReference type="Gene3D" id="1.20.1280.50">
    <property type="match status" value="1"/>
</dbReference>
<protein>
    <recommendedName>
        <fullName evidence="4">F-box domain-containing protein</fullName>
    </recommendedName>
</protein>
<dbReference type="InterPro" id="IPR036047">
    <property type="entry name" value="F-box-like_dom_sf"/>
</dbReference>
<dbReference type="Pfam" id="PF12937">
    <property type="entry name" value="F-box-like"/>
    <property type="match status" value="1"/>
</dbReference>
<dbReference type="GO" id="GO:0005930">
    <property type="term" value="C:axoneme"/>
    <property type="evidence" value="ECO:0007669"/>
    <property type="project" value="UniProtKB-SubCell"/>
</dbReference>
<evidence type="ECO:0000256" key="3">
    <source>
        <dbReference type="ARBA" id="ARBA00022737"/>
    </source>
</evidence>
<evidence type="ECO:0000259" key="4">
    <source>
        <dbReference type="SMART" id="SM00256"/>
    </source>
</evidence>
<dbReference type="Gene3D" id="3.80.10.10">
    <property type="entry name" value="Ribonuclease Inhibitor"/>
    <property type="match status" value="1"/>
</dbReference>
<dbReference type="Proteomes" id="UP001205105">
    <property type="component" value="Unassembled WGS sequence"/>
</dbReference>
<dbReference type="InterPro" id="IPR050216">
    <property type="entry name" value="LRR_domain-containing"/>
</dbReference>
<dbReference type="InterPro" id="IPR001810">
    <property type="entry name" value="F-box_dom"/>
</dbReference>
<name>A0AAD5DNE6_9CHLO</name>
<evidence type="ECO:0000313" key="6">
    <source>
        <dbReference type="Proteomes" id="UP001205105"/>
    </source>
</evidence>
<keyword evidence="6" id="KW-1185">Reference proteome</keyword>
<dbReference type="SUPFAM" id="SSF81383">
    <property type="entry name" value="F-box domain"/>
    <property type="match status" value="1"/>
</dbReference>
<reference evidence="5" key="1">
    <citation type="submission" date="2020-11" db="EMBL/GenBank/DDBJ databases">
        <title>Chlorella ohadii genome sequencing and assembly.</title>
        <authorList>
            <person name="Murik O."/>
            <person name="Treves H."/>
            <person name="Kedem I."/>
            <person name="Shotland Y."/>
            <person name="Kaplan A."/>
        </authorList>
    </citation>
    <scope>NUCLEOTIDE SEQUENCE</scope>
    <source>
        <strain evidence="5">1</strain>
    </source>
</reference>
<proteinExistence type="predicted"/>
<evidence type="ECO:0000256" key="2">
    <source>
        <dbReference type="ARBA" id="ARBA00022614"/>
    </source>
</evidence>
<accession>A0AAD5DNE6</accession>
<dbReference type="InterPro" id="IPR032675">
    <property type="entry name" value="LRR_dom_sf"/>
</dbReference>
<comment type="caution">
    <text evidence="5">The sequence shown here is derived from an EMBL/GenBank/DDBJ whole genome shotgun (WGS) entry which is preliminary data.</text>
</comment>